<dbReference type="InterPro" id="IPR039418">
    <property type="entry name" value="LexA-like"/>
</dbReference>
<feature type="domain" description="HTH cro/C1-type" evidence="2">
    <location>
        <begin position="8"/>
        <end position="62"/>
    </location>
</feature>
<dbReference type="RefSeq" id="WP_188321505.1">
    <property type="nucleotide sequence ID" value="NZ_CP060203.1"/>
</dbReference>
<dbReference type="Pfam" id="PF01381">
    <property type="entry name" value="HTH_3"/>
    <property type="match status" value="1"/>
</dbReference>
<keyword evidence="4" id="KW-1185">Reference proteome</keyword>
<organism evidence="3 4">
    <name type="scientific">Chryseobacterium manosquense</name>
    <dbReference type="NCBI Taxonomy" id="2754694"/>
    <lineage>
        <taxon>Bacteria</taxon>
        <taxon>Pseudomonadati</taxon>
        <taxon>Bacteroidota</taxon>
        <taxon>Flavobacteriia</taxon>
        <taxon>Flavobacteriales</taxon>
        <taxon>Weeksellaceae</taxon>
        <taxon>Chryseobacterium group</taxon>
        <taxon>Chryseobacterium</taxon>
    </lineage>
</organism>
<dbReference type="SUPFAM" id="SSF47413">
    <property type="entry name" value="lambda repressor-like DNA-binding domains"/>
    <property type="match status" value="1"/>
</dbReference>
<dbReference type="SMART" id="SM00530">
    <property type="entry name" value="HTH_XRE"/>
    <property type="match status" value="1"/>
</dbReference>
<dbReference type="InterPro" id="IPR036286">
    <property type="entry name" value="LexA/Signal_pep-like_sf"/>
</dbReference>
<dbReference type="InterPro" id="IPR010982">
    <property type="entry name" value="Lambda_DNA-bd_dom_sf"/>
</dbReference>
<keyword evidence="1" id="KW-0238">DNA-binding</keyword>
<dbReference type="EMBL" id="CP060203">
    <property type="protein sequence ID" value="QNS41760.1"/>
    <property type="molecule type" value="Genomic_DNA"/>
</dbReference>
<dbReference type="InterPro" id="IPR001387">
    <property type="entry name" value="Cro/C1-type_HTH"/>
</dbReference>
<gene>
    <name evidence="3" type="ORF">H0S70_01835</name>
</gene>
<dbReference type="SUPFAM" id="SSF51306">
    <property type="entry name" value="LexA/Signal peptidase"/>
    <property type="match status" value="1"/>
</dbReference>
<evidence type="ECO:0000313" key="3">
    <source>
        <dbReference type="EMBL" id="QNS41760.1"/>
    </source>
</evidence>
<reference evidence="3 4" key="1">
    <citation type="submission" date="2020-07" db="EMBL/GenBank/DDBJ databases">
        <title>Complete genome and description of Chryseobacterium manosquense strain Marseille-Q2069 sp. nov.</title>
        <authorList>
            <person name="Boxberger M."/>
        </authorList>
    </citation>
    <scope>NUCLEOTIDE SEQUENCE [LARGE SCALE GENOMIC DNA]</scope>
    <source>
        <strain evidence="3 4">Marseille-Q2069</strain>
    </source>
</reference>
<protein>
    <submittedName>
        <fullName evidence="3">LexA family transcriptional regulator</fullName>
    </submittedName>
</protein>
<dbReference type="GO" id="GO:0003677">
    <property type="term" value="F:DNA binding"/>
    <property type="evidence" value="ECO:0007669"/>
    <property type="project" value="UniProtKB-KW"/>
</dbReference>
<dbReference type="PROSITE" id="PS50943">
    <property type="entry name" value="HTH_CROC1"/>
    <property type="match status" value="1"/>
</dbReference>
<dbReference type="Gene3D" id="1.10.260.40">
    <property type="entry name" value="lambda repressor-like DNA-binding domains"/>
    <property type="match status" value="1"/>
</dbReference>
<proteinExistence type="predicted"/>
<evidence type="ECO:0000259" key="2">
    <source>
        <dbReference type="PROSITE" id="PS50943"/>
    </source>
</evidence>
<dbReference type="Pfam" id="PF00717">
    <property type="entry name" value="Peptidase_S24"/>
    <property type="match status" value="1"/>
</dbReference>
<dbReference type="AlphaFoldDB" id="A0A7H1DXQ2"/>
<evidence type="ECO:0000256" key="1">
    <source>
        <dbReference type="ARBA" id="ARBA00023125"/>
    </source>
</evidence>
<dbReference type="Proteomes" id="UP000516438">
    <property type="component" value="Chromosome"/>
</dbReference>
<dbReference type="KEGG" id="cmaq:H0S70_01835"/>
<sequence length="285" mass="33060">MSIFSENIKHLRNRQKLTQQTIANDLNITRGRYVKYEDGSSEPPMDLLVKISKYFKVSIDLLLSIDIKKYPLEEMIKLSENKILVPVAVDSKGENKIEIIPIKASMGYLNGYQDPEYIEGLQTLSLPFLRNGKFRAFPATGDSMPPYKDGTYIVGKYVENLADLKTDKTYVFITANDGIVYKRFQFHEGNYICVKSDNNFYEPLKIPLSEIHEIWEFACSISTAEYEPEEFSKHGIHNMFLELRKDIQRLDNKYFKRINMKSKGFIEMQSEISINGKDLFELVKT</sequence>
<dbReference type="CDD" id="cd06529">
    <property type="entry name" value="S24_LexA-like"/>
    <property type="match status" value="1"/>
</dbReference>
<dbReference type="InterPro" id="IPR015927">
    <property type="entry name" value="Peptidase_S24_S26A/B/C"/>
</dbReference>
<evidence type="ECO:0000313" key="4">
    <source>
        <dbReference type="Proteomes" id="UP000516438"/>
    </source>
</evidence>
<name>A0A7H1DXQ2_9FLAO</name>
<dbReference type="Gene3D" id="2.10.109.10">
    <property type="entry name" value="Umud Fragment, subunit A"/>
    <property type="match status" value="1"/>
</dbReference>
<accession>A0A7H1DXQ2</accession>
<dbReference type="CDD" id="cd00093">
    <property type="entry name" value="HTH_XRE"/>
    <property type="match status" value="1"/>
</dbReference>
<dbReference type="PANTHER" id="PTHR46558:SF11">
    <property type="entry name" value="HTH-TYPE TRANSCRIPTIONAL REGULATOR XRE"/>
    <property type="match status" value="1"/>
</dbReference>
<dbReference type="PANTHER" id="PTHR46558">
    <property type="entry name" value="TRACRIPTIONAL REGULATORY PROTEIN-RELATED-RELATED"/>
    <property type="match status" value="1"/>
</dbReference>